<evidence type="ECO:0000313" key="3">
    <source>
        <dbReference type="Proteomes" id="UP000002748"/>
    </source>
</evidence>
<proteinExistence type="predicted"/>
<name>J5QSR0_TRIAS</name>
<dbReference type="KEGG" id="tasa:A1Q1_02003"/>
<dbReference type="VEuPathDB" id="FungiDB:A1Q1_02003"/>
<dbReference type="AlphaFoldDB" id="J5QSR0"/>
<protein>
    <submittedName>
        <fullName evidence="2">Uncharacterized protein</fullName>
    </submittedName>
</protein>
<dbReference type="HOGENOM" id="CLU_847827_0_0_1"/>
<dbReference type="EMBL" id="ALBS01000185">
    <property type="protein sequence ID" value="EJT48908.1"/>
    <property type="molecule type" value="Genomic_DNA"/>
</dbReference>
<evidence type="ECO:0000256" key="1">
    <source>
        <dbReference type="SAM" id="MobiDB-lite"/>
    </source>
</evidence>
<feature type="compositionally biased region" description="Low complexity" evidence="1">
    <location>
        <begin position="245"/>
        <end position="255"/>
    </location>
</feature>
<feature type="region of interest" description="Disordered" evidence="1">
    <location>
        <begin position="1"/>
        <end position="262"/>
    </location>
</feature>
<gene>
    <name evidence="2" type="ORF">A1Q1_02003</name>
</gene>
<reference evidence="2 3" key="1">
    <citation type="journal article" date="2012" name="Eukaryot. Cell">
        <title>Draft genome sequence of CBS 2479, the standard type strain of Trichosporon asahii.</title>
        <authorList>
            <person name="Yang R.Y."/>
            <person name="Li H.T."/>
            <person name="Zhu H."/>
            <person name="Zhou G.P."/>
            <person name="Wang M."/>
            <person name="Wang L."/>
        </authorList>
    </citation>
    <scope>NUCLEOTIDE SEQUENCE [LARGE SCALE GENOMIC DNA]</scope>
    <source>
        <strain evidence="3">ATCC 90039 / CBS 2479 / JCM 2466 / KCTC 7840 / NCYC 2677 / UAMH 7654</strain>
    </source>
</reference>
<dbReference type="GeneID" id="25985517"/>
<dbReference type="RefSeq" id="XP_014180486.1">
    <property type="nucleotide sequence ID" value="XM_014325011.1"/>
</dbReference>
<organism evidence="2 3">
    <name type="scientific">Trichosporon asahii var. asahii (strain ATCC 90039 / CBS 2479 / JCM 2466 / KCTC 7840 / NBRC 103889/ NCYC 2677 / UAMH 7654)</name>
    <name type="common">Yeast</name>
    <dbReference type="NCBI Taxonomy" id="1186058"/>
    <lineage>
        <taxon>Eukaryota</taxon>
        <taxon>Fungi</taxon>
        <taxon>Dikarya</taxon>
        <taxon>Basidiomycota</taxon>
        <taxon>Agaricomycotina</taxon>
        <taxon>Tremellomycetes</taxon>
        <taxon>Trichosporonales</taxon>
        <taxon>Trichosporonaceae</taxon>
        <taxon>Trichosporon</taxon>
    </lineage>
</organism>
<sequence>MNLDLSWLEELAPLQVPDDGAKPPKKKRKRPAVPPKCKPPPPRRAPAAKPAGRGRIKPSTATAATAAPVKSAEAGPSQPAASSHGQRGRAHDQRQKTERHPAARTKAGFSATQEVEISDRHFLGAPDGVNRVVQGRLPTPPPVRAGIAEMIVIDSDSAPEPELETERLGKRRRTEGKGRGRARAPPKPKVTTKAQAAARSKPKPPPKIKTPKPKAVKGVKGGKRMLRKTREASPSPLSSPPPLSPLTSPHAAATPSPFPTTPVLKKLKQQTDELNFVLPAHRLFVGRPARSPFLFGTEGPWSAENLAWIEGRELEEVRPKKWVPQFWK</sequence>
<feature type="compositionally biased region" description="Pro residues" evidence="1">
    <location>
        <begin position="32"/>
        <end position="44"/>
    </location>
</feature>
<evidence type="ECO:0000313" key="2">
    <source>
        <dbReference type="EMBL" id="EJT48908.1"/>
    </source>
</evidence>
<accession>J5QSR0</accession>
<dbReference type="Proteomes" id="UP000002748">
    <property type="component" value="Unassembled WGS sequence"/>
</dbReference>
<comment type="caution">
    <text evidence="2">The sequence shown here is derived from an EMBL/GenBank/DDBJ whole genome shotgun (WGS) entry which is preliminary data.</text>
</comment>
<feature type="compositionally biased region" description="Basic residues" evidence="1">
    <location>
        <begin position="200"/>
        <end position="227"/>
    </location>
</feature>
<feature type="compositionally biased region" description="Basic residues" evidence="1">
    <location>
        <begin position="169"/>
        <end position="186"/>
    </location>
</feature>
<feature type="compositionally biased region" description="Basic and acidic residues" evidence="1">
    <location>
        <begin position="89"/>
        <end position="101"/>
    </location>
</feature>